<dbReference type="Pfam" id="PF21814">
    <property type="entry name" value="DUF6883"/>
    <property type="match status" value="1"/>
</dbReference>
<dbReference type="InterPro" id="IPR052947">
    <property type="entry name" value="T6SS_Hcp1_domain"/>
</dbReference>
<feature type="domain" description="DUF8093" evidence="2">
    <location>
        <begin position="12"/>
        <end position="150"/>
    </location>
</feature>
<reference evidence="6 7" key="1">
    <citation type="submission" date="2018-08" db="EMBL/GenBank/DDBJ databases">
        <authorList>
            <consortium name="Pathogen Informatics"/>
        </authorList>
    </citation>
    <scope>NUCLEOTIDE SEQUENCE [LARGE SCALE GENOMIC DNA]</scope>
    <source>
        <strain evidence="4 7">EuSCAPE_AT029</strain>
        <strain evidence="5 6">EuSCAPE_HU047</strain>
    </source>
</reference>
<dbReference type="Proteomes" id="UP000259975">
    <property type="component" value="Unassembled WGS sequence"/>
</dbReference>
<dbReference type="EMBL" id="JAAKYD010000012">
    <property type="protein sequence ID" value="NGN73401.1"/>
    <property type="molecule type" value="Genomic_DNA"/>
</dbReference>
<evidence type="ECO:0000259" key="2">
    <source>
        <dbReference type="Pfam" id="PF26362"/>
    </source>
</evidence>
<dbReference type="InterPro" id="IPR049250">
    <property type="entry name" value="DUF6883"/>
</dbReference>
<protein>
    <submittedName>
        <fullName evidence="4">Uncharacterized protein</fullName>
    </submittedName>
</protein>
<dbReference type="KEGG" id="kpx:PMK1_04441"/>
<dbReference type="EMBL" id="UKGE01000012">
    <property type="protein sequence ID" value="SXN32096.1"/>
    <property type="molecule type" value="Genomic_DNA"/>
</dbReference>
<dbReference type="Pfam" id="PF26362">
    <property type="entry name" value="DUF8093"/>
    <property type="match status" value="1"/>
</dbReference>
<evidence type="ECO:0000313" key="6">
    <source>
        <dbReference type="Proteomes" id="UP000258253"/>
    </source>
</evidence>
<dbReference type="InterPro" id="IPR058406">
    <property type="entry name" value="DUF8093"/>
</dbReference>
<gene>
    <name evidence="3" type="ORF">G4V31_14840</name>
    <name evidence="4" type="ORF">SAMEA3499901_03128</name>
    <name evidence="5" type="ORF">SAMEA3538828_02910</name>
</gene>
<organism evidence="4 7">
    <name type="scientific">Klebsiella pneumoniae</name>
    <dbReference type="NCBI Taxonomy" id="573"/>
    <lineage>
        <taxon>Bacteria</taxon>
        <taxon>Pseudomonadati</taxon>
        <taxon>Pseudomonadota</taxon>
        <taxon>Gammaproteobacteria</taxon>
        <taxon>Enterobacterales</taxon>
        <taxon>Enterobacteriaceae</taxon>
        <taxon>Klebsiella/Raoultella group</taxon>
        <taxon>Klebsiella</taxon>
        <taxon>Klebsiella pneumoniae complex</taxon>
    </lineage>
</organism>
<dbReference type="PANTHER" id="PTHR34319:SF7">
    <property type="entry name" value="HNH ENDONUCLEASE DOMAIN-CONTAINING PROTEIN"/>
    <property type="match status" value="1"/>
</dbReference>
<dbReference type="Proteomes" id="UP000479475">
    <property type="component" value="Unassembled WGS sequence"/>
</dbReference>
<dbReference type="EMBL" id="ULCI01000011">
    <property type="protein sequence ID" value="SYR41063.1"/>
    <property type="molecule type" value="Genomic_DNA"/>
</dbReference>
<sequence>MFRLYQSHDLIRQLNPEDFQYILTPAGSLREACINYDLSCEANGHSLAFGLPKEIYNSSPHKRPYERRQRSYADPIYDEVEHRLQIGWLVGVDISRCWSSDRNPFYIDDNGDLIFTPTASSYHAWFKDEIMNAYRHTIADRQGRRPAPTQRIQHNYNGSRIAPASKTLNSKTIGRLLAAGGIYNGNLEGFHETALQLGGDALAGYDQIMGNKGLLIAGASFAAGLTMGRLNPLSELDELSSLSKIPAFESPYVKGFISENGTLVNAEYAVIDPKKLATYALDSTHPTGGHKARVFESALGYNPTNADVLAARIQKGVLSAPATILQTNNYGQTMAVDMPILGINGETAVIRTGWMYETDALVPRLTTIYVK</sequence>
<dbReference type="Proteomes" id="UP000258253">
    <property type="component" value="Unassembled WGS sequence"/>
</dbReference>
<evidence type="ECO:0000313" key="5">
    <source>
        <dbReference type="EMBL" id="SYR41063.1"/>
    </source>
</evidence>
<dbReference type="AlphaFoldDB" id="A0A0C7K7U2"/>
<dbReference type="RefSeq" id="WP_020325169.1">
    <property type="nucleotide sequence ID" value="NZ_BDLH01000003.1"/>
</dbReference>
<evidence type="ECO:0000313" key="4">
    <source>
        <dbReference type="EMBL" id="SXN32096.1"/>
    </source>
</evidence>
<dbReference type="PANTHER" id="PTHR34319">
    <property type="entry name" value="MAJOR EXPORTED PROTEIN"/>
    <property type="match status" value="1"/>
</dbReference>
<reference evidence="3 8" key="2">
    <citation type="submission" date="2020-02" db="EMBL/GenBank/DDBJ databases">
        <title>Klebsiella pneumoniae genome sequencing and assembly.</title>
        <authorList>
            <person name="Starkova P.S."/>
            <person name="Sulyan O.S."/>
            <person name="Likholetova D.V."/>
            <person name="Ageevets V.A."/>
            <person name="Lazareva I.V."/>
            <person name="Sopova J.V."/>
            <person name="Sidorenko S.V."/>
        </authorList>
    </citation>
    <scope>NUCLEOTIDE SEQUENCE [LARGE SCALE GENOMIC DNA]</scope>
    <source>
        <strain evidence="3 8">2429</strain>
    </source>
</reference>
<evidence type="ECO:0000313" key="8">
    <source>
        <dbReference type="Proteomes" id="UP000479475"/>
    </source>
</evidence>
<evidence type="ECO:0000313" key="3">
    <source>
        <dbReference type="EMBL" id="NGN73401.1"/>
    </source>
</evidence>
<evidence type="ECO:0000313" key="7">
    <source>
        <dbReference type="Proteomes" id="UP000259975"/>
    </source>
</evidence>
<accession>A0A0C7K7U2</accession>
<name>A0A0C7K7U2_KLEPN</name>
<feature type="domain" description="DUF6883" evidence="1">
    <location>
        <begin position="263"/>
        <end position="371"/>
    </location>
</feature>
<evidence type="ECO:0000259" key="1">
    <source>
        <dbReference type="Pfam" id="PF21814"/>
    </source>
</evidence>
<proteinExistence type="predicted"/>
<comment type="caution">
    <text evidence="4">The sequence shown here is derived from an EMBL/GenBank/DDBJ whole genome shotgun (WGS) entry which is preliminary data.</text>
</comment>